<dbReference type="Gene3D" id="1.10.1270.20">
    <property type="entry name" value="tRNA(m1g37)methyltransferase, domain 2"/>
    <property type="match status" value="1"/>
</dbReference>
<dbReference type="NCBIfam" id="TIGR00088">
    <property type="entry name" value="trmD"/>
    <property type="match status" value="1"/>
</dbReference>
<comment type="catalytic activity">
    <reaction evidence="14 15 16">
        <text>guanosine(37) in tRNA + S-adenosyl-L-methionine = N(1)-methylguanosine(37) in tRNA + S-adenosyl-L-homocysteine + H(+)</text>
        <dbReference type="Rhea" id="RHEA:36899"/>
        <dbReference type="Rhea" id="RHEA-COMP:10145"/>
        <dbReference type="Rhea" id="RHEA-COMP:10147"/>
        <dbReference type="ChEBI" id="CHEBI:15378"/>
        <dbReference type="ChEBI" id="CHEBI:57856"/>
        <dbReference type="ChEBI" id="CHEBI:59789"/>
        <dbReference type="ChEBI" id="CHEBI:73542"/>
        <dbReference type="ChEBI" id="CHEBI:74269"/>
        <dbReference type="EC" id="2.1.1.228"/>
    </reaction>
</comment>
<keyword evidence="19" id="KW-1185">Reference proteome</keyword>
<dbReference type="InterPro" id="IPR029028">
    <property type="entry name" value="Alpha/beta_knot_MTases"/>
</dbReference>
<organism evidence="18 19">
    <name type="scientific">Thermovirga lienii (strain ATCC BAA-1197 / DSM 17291 / Cas60314)</name>
    <dbReference type="NCBI Taxonomy" id="580340"/>
    <lineage>
        <taxon>Bacteria</taxon>
        <taxon>Thermotogati</taxon>
        <taxon>Synergistota</taxon>
        <taxon>Synergistia</taxon>
        <taxon>Synergistales</taxon>
        <taxon>Thermovirgaceae</taxon>
        <taxon>Thermovirga</taxon>
    </lineage>
</organism>
<feature type="binding site" evidence="15">
    <location>
        <begin position="130"/>
        <end position="135"/>
    </location>
    <ligand>
        <name>S-adenosyl-L-methionine</name>
        <dbReference type="ChEBI" id="CHEBI:59789"/>
    </ligand>
</feature>
<proteinExistence type="inferred from homology"/>
<dbReference type="InterPro" id="IPR016009">
    <property type="entry name" value="tRNA_MeTrfase_TRMD/TRM10"/>
</dbReference>
<dbReference type="Proteomes" id="UP000005868">
    <property type="component" value="Chromosome"/>
</dbReference>
<dbReference type="AlphaFoldDB" id="G7V6V8"/>
<dbReference type="GO" id="GO:0005829">
    <property type="term" value="C:cytosol"/>
    <property type="evidence" value="ECO:0007669"/>
    <property type="project" value="TreeGrafter"/>
</dbReference>
<dbReference type="STRING" id="580340.Tlie_1421"/>
<dbReference type="HOGENOM" id="CLU_047363_2_1_0"/>
<dbReference type="SUPFAM" id="SSF75217">
    <property type="entry name" value="alpha/beta knot"/>
    <property type="match status" value="1"/>
</dbReference>
<comment type="similarity">
    <text evidence="3 15 16">Belongs to the RNA methyltransferase TrmD family.</text>
</comment>
<evidence type="ECO:0000313" key="19">
    <source>
        <dbReference type="Proteomes" id="UP000005868"/>
    </source>
</evidence>
<dbReference type="FunFam" id="3.40.1280.10:FF:000001">
    <property type="entry name" value="tRNA (guanine-N(1)-)-methyltransferase"/>
    <property type="match status" value="1"/>
</dbReference>
<dbReference type="InterPro" id="IPR023148">
    <property type="entry name" value="tRNA_m1G_MeTrfase_C_sf"/>
</dbReference>
<evidence type="ECO:0000256" key="9">
    <source>
        <dbReference type="ARBA" id="ARBA00022679"/>
    </source>
</evidence>
<evidence type="ECO:0000256" key="6">
    <source>
        <dbReference type="ARBA" id="ARBA00014679"/>
    </source>
</evidence>
<evidence type="ECO:0000256" key="14">
    <source>
        <dbReference type="ARBA" id="ARBA00047783"/>
    </source>
</evidence>
<dbReference type="KEGG" id="tli:Tlie_1421"/>
<reference evidence="19" key="1">
    <citation type="submission" date="2011-10" db="EMBL/GenBank/DDBJ databases">
        <title>The complete genome of chromosome of Thermovirga lienii DSM 17291.</title>
        <authorList>
            <consortium name="US DOE Joint Genome Institute (JGI-PGF)"/>
            <person name="Lucas S."/>
            <person name="Copeland A."/>
            <person name="Lapidus A."/>
            <person name="Glavina del Rio T."/>
            <person name="Dalin E."/>
            <person name="Tice H."/>
            <person name="Bruce D."/>
            <person name="Goodwin L."/>
            <person name="Pitluck S."/>
            <person name="Peters L."/>
            <person name="Mikhailova N."/>
            <person name="Saunders E."/>
            <person name="Kyrpides N."/>
            <person name="Mavromatis K."/>
            <person name="Ivanova N."/>
            <person name="Last F.I."/>
            <person name="Brettin T."/>
            <person name="Detter J.C."/>
            <person name="Han C."/>
            <person name="Larimer F."/>
            <person name="Land M."/>
            <person name="Hauser L."/>
            <person name="Markowitz V."/>
            <person name="Cheng J.-F."/>
            <person name="Hugenholtz P."/>
            <person name="Woyke T."/>
            <person name="Wu D."/>
            <person name="Spring S."/>
            <person name="Schroeder M."/>
            <person name="Brambilla E.-M."/>
            <person name="Klenk H.-P."/>
            <person name="Eisen J.A."/>
        </authorList>
    </citation>
    <scope>NUCLEOTIDE SEQUENCE [LARGE SCALE GENOMIC DNA]</scope>
    <source>
        <strain evidence="19">ATCC BAA-1197 / DSM 17291 / Cas60314</strain>
    </source>
</reference>
<dbReference type="NCBIfam" id="NF000648">
    <property type="entry name" value="PRK00026.1"/>
    <property type="match status" value="1"/>
</dbReference>
<evidence type="ECO:0000313" key="18">
    <source>
        <dbReference type="EMBL" id="AER67147.1"/>
    </source>
</evidence>
<evidence type="ECO:0000256" key="5">
    <source>
        <dbReference type="ARBA" id="ARBA00012807"/>
    </source>
</evidence>
<keyword evidence="8 15" id="KW-0489">Methyltransferase</keyword>
<feature type="binding site" evidence="15">
    <location>
        <position position="110"/>
    </location>
    <ligand>
        <name>S-adenosyl-L-methionine</name>
        <dbReference type="ChEBI" id="CHEBI:59789"/>
    </ligand>
</feature>
<dbReference type="FunFam" id="1.10.1270.20:FF:000001">
    <property type="entry name" value="tRNA (guanine-N(1)-)-methyltransferase"/>
    <property type="match status" value="1"/>
</dbReference>
<dbReference type="PANTHER" id="PTHR46417">
    <property type="entry name" value="TRNA (GUANINE-N(1)-)-METHYLTRANSFERASE"/>
    <property type="match status" value="1"/>
</dbReference>
<evidence type="ECO:0000256" key="8">
    <source>
        <dbReference type="ARBA" id="ARBA00022603"/>
    </source>
</evidence>
<dbReference type="PANTHER" id="PTHR46417:SF1">
    <property type="entry name" value="TRNA (GUANINE-N(1)-)-METHYLTRANSFERASE"/>
    <property type="match status" value="1"/>
</dbReference>
<dbReference type="Gene3D" id="3.40.1280.10">
    <property type="match status" value="1"/>
</dbReference>
<dbReference type="HAMAP" id="MF_00605">
    <property type="entry name" value="TrmD"/>
    <property type="match status" value="1"/>
</dbReference>
<evidence type="ECO:0000256" key="16">
    <source>
        <dbReference type="RuleBase" id="RU003464"/>
    </source>
</evidence>
<dbReference type="GO" id="GO:0052906">
    <property type="term" value="F:tRNA (guanine(37)-N1)-methyltransferase activity"/>
    <property type="evidence" value="ECO:0007669"/>
    <property type="project" value="UniProtKB-UniRule"/>
</dbReference>
<dbReference type="EC" id="2.1.1.228" evidence="5 15"/>
<dbReference type="EMBL" id="CP003096">
    <property type="protein sequence ID" value="AER67147.1"/>
    <property type="molecule type" value="Genomic_DNA"/>
</dbReference>
<evidence type="ECO:0000256" key="10">
    <source>
        <dbReference type="ARBA" id="ARBA00022691"/>
    </source>
</evidence>
<comment type="subunit">
    <text evidence="4 15 16">Homodimer.</text>
</comment>
<sequence>MMRFSVVTAFPDFIESYFTTSIIGKAVQKGLLEYDVVNPRSFAEPPHNQIDDYAYGGGGMVLKAEPLARAVDFVKSPDAKVICLSPQGKLLNQALVESLAKEKHLILVCGHYEGIDERFVQLYADMELSVGDYVLTGGELPALIVVDAVSRRIEGVVGKSSAVEDDSFAKGLLDHPHYTRPSVWRGIEVPEVLLKGDHGAVARWRRRESVARTLSRRPDIIKGAFLTPYLEKGLYVVLGDASKAFGEDEHLSDDVAIKLLKNAISIAQRAGCRKVILILKQVTERHRVRHLLSKLKETEPDFGNCDEMVKMVPDIAKAFGWIREKEKEKPYVVALSSESKGNEVDWNELKIKILGMCRPVVFCFQCPVERSADVCLENPLGVDYERDILSGVDSIAVALEKTIGFGKKEVPIGRDR</sequence>
<dbReference type="InterPro" id="IPR002649">
    <property type="entry name" value="tRNA_m1G_MeTrfase_TrmD"/>
</dbReference>
<evidence type="ECO:0000256" key="3">
    <source>
        <dbReference type="ARBA" id="ARBA00007630"/>
    </source>
</evidence>
<dbReference type="CDD" id="cd18080">
    <property type="entry name" value="TrmD-like"/>
    <property type="match status" value="1"/>
</dbReference>
<evidence type="ECO:0000259" key="17">
    <source>
        <dbReference type="Pfam" id="PF01746"/>
    </source>
</evidence>
<keyword evidence="7 15" id="KW-0963">Cytoplasm</keyword>
<evidence type="ECO:0000256" key="13">
    <source>
        <dbReference type="ARBA" id="ARBA00033392"/>
    </source>
</evidence>
<keyword evidence="10 15" id="KW-0949">S-adenosyl-L-methionine</keyword>
<gene>
    <name evidence="15" type="primary">trmD</name>
    <name evidence="18" type="ordered locus">Tlie_1421</name>
</gene>
<evidence type="ECO:0000256" key="1">
    <source>
        <dbReference type="ARBA" id="ARBA00002634"/>
    </source>
</evidence>
<comment type="subcellular location">
    <subcellularLocation>
        <location evidence="2 15 16">Cytoplasm</location>
    </subcellularLocation>
</comment>
<keyword evidence="11 15" id="KW-0819">tRNA processing</keyword>
<dbReference type="InterPro" id="IPR029026">
    <property type="entry name" value="tRNA_m1G_MTases_N"/>
</dbReference>
<dbReference type="GO" id="GO:0002939">
    <property type="term" value="P:tRNA N1-guanine methylation"/>
    <property type="evidence" value="ECO:0007669"/>
    <property type="project" value="TreeGrafter"/>
</dbReference>
<reference evidence="18 19" key="2">
    <citation type="journal article" date="2012" name="Stand. Genomic Sci.">
        <title>Genome sequence of the moderately thermophilic, amino-acid-degrading and sulfur-reducing bacterium Thermovirga lienii type strain (Cas60314(T)).</title>
        <authorList>
            <person name="Goker M."/>
            <person name="Saunders E."/>
            <person name="Lapidus A."/>
            <person name="Nolan M."/>
            <person name="Lucas S."/>
            <person name="Hammon N."/>
            <person name="Deshpande S."/>
            <person name="Cheng J.F."/>
            <person name="Han C."/>
            <person name="Tapia R."/>
            <person name="Goodwin L.A."/>
            <person name="Pitluck S."/>
            <person name="Liolios K."/>
            <person name="Mavromatis K."/>
            <person name="Pagani I."/>
            <person name="Ivanova N."/>
            <person name="Mikhailova N."/>
            <person name="Pati A."/>
            <person name="Chen A."/>
            <person name="Palaniappan K."/>
            <person name="Land M."/>
            <person name="Chang Y.J."/>
            <person name="Jeffries C.D."/>
            <person name="Brambilla E.M."/>
            <person name="Rohde M."/>
            <person name="Spring S."/>
            <person name="Detter J.C."/>
            <person name="Woyke T."/>
            <person name="Bristow J."/>
            <person name="Eisen J.A."/>
            <person name="Markowitz V."/>
            <person name="Hugenholtz P."/>
            <person name="Kyrpides N.C."/>
            <person name="Klenk H.P."/>
        </authorList>
    </citation>
    <scope>NUCLEOTIDE SEQUENCE [LARGE SCALE GENOMIC DNA]</scope>
    <source>
        <strain evidence="19">ATCC BAA-1197 / DSM 17291 / Cas60314</strain>
    </source>
</reference>
<evidence type="ECO:0000256" key="4">
    <source>
        <dbReference type="ARBA" id="ARBA00011738"/>
    </source>
</evidence>
<evidence type="ECO:0000256" key="2">
    <source>
        <dbReference type="ARBA" id="ARBA00004496"/>
    </source>
</evidence>
<evidence type="ECO:0000256" key="11">
    <source>
        <dbReference type="ARBA" id="ARBA00022694"/>
    </source>
</evidence>
<feature type="domain" description="tRNA methyltransferase TRMD/TRM10-type" evidence="17">
    <location>
        <begin position="2"/>
        <end position="222"/>
    </location>
</feature>
<name>G7V6V8_THELD</name>
<dbReference type="eggNOG" id="COG0336">
    <property type="taxonomic scope" value="Bacteria"/>
</dbReference>
<protein>
    <recommendedName>
        <fullName evidence="6 15">tRNA (guanine-N(1)-)-methyltransferase</fullName>
        <ecNumber evidence="5 15">2.1.1.228</ecNumber>
    </recommendedName>
    <alternativeName>
        <fullName evidence="12 15">M1G-methyltransferase</fullName>
    </alternativeName>
    <alternativeName>
        <fullName evidence="13 15">tRNA [GM37] methyltransferase</fullName>
    </alternativeName>
</protein>
<keyword evidence="9 15" id="KW-0808">Transferase</keyword>
<accession>G7V6V8</accession>
<evidence type="ECO:0000256" key="15">
    <source>
        <dbReference type="HAMAP-Rule" id="MF_00605"/>
    </source>
</evidence>
<evidence type="ECO:0000256" key="12">
    <source>
        <dbReference type="ARBA" id="ARBA00029736"/>
    </source>
</evidence>
<dbReference type="Pfam" id="PF01746">
    <property type="entry name" value="tRNA_m1G_MT"/>
    <property type="match status" value="1"/>
</dbReference>
<comment type="function">
    <text evidence="1 15 16">Specifically methylates guanosine-37 in various tRNAs.</text>
</comment>
<evidence type="ECO:0000256" key="7">
    <source>
        <dbReference type="ARBA" id="ARBA00022490"/>
    </source>
</evidence>